<evidence type="ECO:0008006" key="6">
    <source>
        <dbReference type="Google" id="ProtNLM"/>
    </source>
</evidence>
<gene>
    <name evidence="5" type="ORF">An08g11260</name>
</gene>
<dbReference type="InterPro" id="IPR036691">
    <property type="entry name" value="Endo/exonu/phosph_ase_sf"/>
</dbReference>
<dbReference type="SUPFAM" id="SSF56672">
    <property type="entry name" value="DNA/RNA polymerases"/>
    <property type="match status" value="1"/>
</dbReference>
<reference evidence="5" key="1">
    <citation type="submission" date="2025-02" db="EMBL/GenBank/DDBJ databases">
        <authorList>
            <consortium name="NCBI Genome Project"/>
        </authorList>
    </citation>
    <scope>NUCLEOTIDE SEQUENCE</scope>
</reference>
<feature type="domain" description="RNase H type-1" evidence="4">
    <location>
        <begin position="1218"/>
        <end position="1365"/>
    </location>
</feature>
<dbReference type="Pfam" id="PF00075">
    <property type="entry name" value="RNase_H"/>
    <property type="match status" value="1"/>
</dbReference>
<dbReference type="Pfam" id="PF14529">
    <property type="entry name" value="Exo_endo_phos_2"/>
    <property type="match status" value="1"/>
</dbReference>
<protein>
    <recommendedName>
        <fullName evidence="6">Reverse transcriptase</fullName>
    </recommendedName>
</protein>
<feature type="compositionally biased region" description="Polar residues" evidence="2">
    <location>
        <begin position="14"/>
        <end position="28"/>
    </location>
</feature>
<dbReference type="PANTHER" id="PTHR33481:SF1">
    <property type="entry name" value="ENDONUCLEASE_EXONUCLEASE_PHOSPHATASE DOMAIN-CONTAINING PROTEIN-RELATED"/>
    <property type="match status" value="1"/>
</dbReference>
<dbReference type="InterPro" id="IPR043502">
    <property type="entry name" value="DNA/RNA_pol_sf"/>
</dbReference>
<dbReference type="InterPro" id="IPR000477">
    <property type="entry name" value="RT_dom"/>
</dbReference>
<dbReference type="SUPFAM" id="SSF53098">
    <property type="entry name" value="Ribonuclease H-like"/>
    <property type="match status" value="1"/>
</dbReference>
<evidence type="ECO:0000259" key="4">
    <source>
        <dbReference type="PROSITE" id="PS50879"/>
    </source>
</evidence>
<dbReference type="Gene3D" id="3.30.420.10">
    <property type="entry name" value="Ribonuclease H-like superfamily/Ribonuclease H"/>
    <property type="match status" value="1"/>
</dbReference>
<dbReference type="Pfam" id="PF00078">
    <property type="entry name" value="RVT_1"/>
    <property type="match status" value="1"/>
</dbReference>
<evidence type="ECO:0000313" key="5">
    <source>
        <dbReference type="RefSeq" id="XP_059604207.1"/>
    </source>
</evidence>
<dbReference type="InterPro" id="IPR005135">
    <property type="entry name" value="Endo/exonuclease/phosphatase"/>
</dbReference>
<sequence>MADPPAGAPEALGNMTTLGNDALENSESTTTRKTRRQARADNHQDQANSLIIEPSTAGTNTPRVTTKEIRQIIEHLQHTIEKQTTLIQATRTELREVKHNQRELQTQNEKLQDEIQTLRTQIEGLDAPNPTRSWAAVAADTNNCEPSKNRRTEKDKNCIRISTQPLPTDTTGIYTNTNEFGRYLPTSSANNHIRTALLNAPSTHGVQVAGVGTTKTGYVIRFKDPESAETARNNTEWLQELGHETRLVKPRYGVAVHHVPTQGLDLEKDKTGAIRKIAQENDLQERKDAASAVKSLVTSHGRARRHHGAVTVATNMSERDALQALDHAVWTTQNLDILLIQEPSTTMYRSHVNHSAWRLHRPTVTSDSVRFRSLIYVNRRLSTSSYRQVHCDHPDVTAIKIRTPELQILVFSVYIEPIPMHNPGEASARRVLSAIHDTIHSTLQNTNKTTSLILSGDFNRHHPAWGGNHVQSRFIEDASELINFFNTYSLRSCLPRGTATFWSLSHPGRNSTIDQTLTDRPGMLLKCHLYHDNYGSDHRATYSEWSLRMPRNPDTKPRKAYERADWEKIGWDIWASMRPWETPDTIETLDATVEKLIQATATAIDKDIPNLQPSPYAKRWFTPDLKTQQKAVNQTRRKWQESCARAGRDDPYTKLLSEDMRQKRRTWTRAIEKAKTAHWKQFLDRTGERRLWKAATYMRPRESWSSVPALKAAKSSTAPGEDGLPMLIWKRLWRHLGNLITRIFAASIDLGYHPRKWRSARIVVLRKPGKSDYSIPGAYRPISLLNTLGKLLEAVMARRLSYLAEHYGLLPDTQFGGRPGRTTEQALLVLTNAIDRAWYGQRVVTLVAFDLKGAFNGVNKTSLDIRLQAKGIPKVARRWIASFMSGRQARIGFDDYCSEVIPLGNAGLAQGSPLSPILFAFFNSDLVDQPVNFHGGASAFIDDYFRWRVGRSAEENLAKLQSEDIPRIEAWARKTGSSFAAEKTELIHITRKRREQCRGQITINSSVITPSTTAKLLGVIFDHELRWKEHVQQAVKRATKVNVAIGGLRQLRPEQMRQLYEACVTPVVQYASTVWHDPLRDKTHLRQLRTVQRTALIRILSAFRTVATSTLDVEAYMLPTHLRLRQRAQTTITQLHTLPRKHPIREVLLRARRRRDNVGSHARFPLAEALKTMNLERLDDLEMIDPAPQPPWRAEAFSKIDIATNREIAMEQAEAARSESDLVVYSDASGRQGHLGAAAAVLDDESVTTESLQIQVGPTDQWSVHAAELIGILYAINLINRIVLQQRRAGQKRARTVTILSDSTSALLAIQKPGSKSGQQIIYAILQAAKNTRTHGVTIRLQWVPGHSEILGNDAADRLAKEAAIPGKTHPFSPLLSRERAYIRQGILTQWEKEWKESRDGGHLRKIDNTLPAKYTRRLYGALPRNRAYLLTQIRSGHCWLSTYGKLFGFRDDDRCLCGGRESIIHVLLDCPLLRDLRRELRAKVGDALNSMSVLLGGSGSCQEGGSRVSNASRTKTVEAVLDFAEASQRFRSRVP</sequence>
<dbReference type="VEuPathDB" id="FungiDB:An08g11260"/>
<accession>A0AAJ8E249</accession>
<dbReference type="Gene3D" id="3.60.10.10">
    <property type="entry name" value="Endonuclease/exonuclease/phosphatase"/>
    <property type="match status" value="1"/>
</dbReference>
<feature type="coiled-coil region" evidence="1">
    <location>
        <begin position="87"/>
        <end position="121"/>
    </location>
</feature>
<dbReference type="KEGG" id="ang:An08g11260"/>
<dbReference type="RefSeq" id="XP_059604207.1">
    <property type="nucleotide sequence ID" value="XM_059749423.1"/>
</dbReference>
<keyword evidence="1" id="KW-0175">Coiled coil</keyword>
<evidence type="ECO:0000259" key="3">
    <source>
        <dbReference type="PROSITE" id="PS50878"/>
    </source>
</evidence>
<dbReference type="SUPFAM" id="SSF56219">
    <property type="entry name" value="DNase I-like"/>
    <property type="match status" value="1"/>
</dbReference>
<dbReference type="InterPro" id="IPR036397">
    <property type="entry name" value="RNaseH_sf"/>
</dbReference>
<evidence type="ECO:0000256" key="2">
    <source>
        <dbReference type="SAM" id="MobiDB-lite"/>
    </source>
</evidence>
<feature type="region of interest" description="Disordered" evidence="2">
    <location>
        <begin position="1"/>
        <end position="49"/>
    </location>
</feature>
<dbReference type="PROSITE" id="PS50879">
    <property type="entry name" value="RNASE_H_1"/>
    <property type="match status" value="1"/>
</dbReference>
<dbReference type="GeneID" id="10098021"/>
<evidence type="ECO:0000256" key="1">
    <source>
        <dbReference type="SAM" id="Coils"/>
    </source>
</evidence>
<dbReference type="PROSITE" id="PS50878">
    <property type="entry name" value="RT_POL"/>
    <property type="match status" value="1"/>
</dbReference>
<organism evidence="5">
    <name type="scientific">Aspergillus niger</name>
    <dbReference type="NCBI Taxonomy" id="5061"/>
    <lineage>
        <taxon>Eukaryota</taxon>
        <taxon>Fungi</taxon>
        <taxon>Dikarya</taxon>
        <taxon>Ascomycota</taxon>
        <taxon>Pezizomycotina</taxon>
        <taxon>Eurotiomycetes</taxon>
        <taxon>Eurotiomycetidae</taxon>
        <taxon>Eurotiales</taxon>
        <taxon>Aspergillaceae</taxon>
        <taxon>Aspergillus</taxon>
        <taxon>Aspergillus subgen. Circumdati</taxon>
    </lineage>
</organism>
<dbReference type="InterPro" id="IPR012337">
    <property type="entry name" value="RNaseH-like_sf"/>
</dbReference>
<dbReference type="CDD" id="cd01650">
    <property type="entry name" value="RT_nLTR_like"/>
    <property type="match status" value="1"/>
</dbReference>
<feature type="domain" description="Reverse transcriptase" evidence="3">
    <location>
        <begin position="746"/>
        <end position="1021"/>
    </location>
</feature>
<dbReference type="InterPro" id="IPR002156">
    <property type="entry name" value="RNaseH_domain"/>
</dbReference>
<dbReference type="CDD" id="cd09276">
    <property type="entry name" value="Rnase_HI_RT_non_LTR"/>
    <property type="match status" value="1"/>
</dbReference>
<dbReference type="PANTHER" id="PTHR33481">
    <property type="entry name" value="REVERSE TRANSCRIPTASE"/>
    <property type="match status" value="1"/>
</dbReference>
<proteinExistence type="predicted"/>
<reference evidence="5" key="2">
    <citation type="submission" date="2025-08" db="UniProtKB">
        <authorList>
            <consortium name="RefSeq"/>
        </authorList>
    </citation>
    <scope>IDENTIFICATION</scope>
</reference>
<name>A0AAJ8E249_ASPNG</name>